<accession>A0A0A1ZBC0</accession>
<dbReference type="RefSeq" id="WP_275040673.1">
    <property type="nucleotide sequence ID" value="NZ_CP138934.1"/>
</dbReference>
<reference evidence="2" key="1">
    <citation type="journal article" date="2014" name="Sci. Data">
        <title>Genomes of diverse isolates of the marine cyanobacterium Prochlorococcus.</title>
        <authorList>
            <person name="Biller S."/>
            <person name="Berube P."/>
            <person name="Thompson J."/>
            <person name="Kelly L."/>
            <person name="Roggensack S."/>
            <person name="Awad L."/>
            <person name="Roache-Johnson K."/>
            <person name="Ding H."/>
            <person name="Giovannoni S.J."/>
            <person name="Moore L.R."/>
            <person name="Chisholm S.W."/>
        </authorList>
    </citation>
    <scope>NUCLEOTIDE SEQUENCE [LARGE SCALE GENOMIC DNA]</scope>
    <source>
        <strain evidence="2">GP2</strain>
    </source>
</reference>
<dbReference type="AlphaFoldDB" id="A0A0A1ZBC0"/>
<dbReference type="Proteomes" id="UP000030598">
    <property type="component" value="Unassembled WGS sequence"/>
</dbReference>
<evidence type="ECO:0000313" key="1">
    <source>
        <dbReference type="EMBL" id="KGF85434.1"/>
    </source>
</evidence>
<evidence type="ECO:0000313" key="2">
    <source>
        <dbReference type="Proteomes" id="UP000030598"/>
    </source>
</evidence>
<name>A0A0A1ZBC0_PROMR</name>
<proteinExistence type="predicted"/>
<organism evidence="1 2">
    <name type="scientific">Prochlorococcus marinus str. GP2</name>
    <dbReference type="NCBI Taxonomy" id="59925"/>
    <lineage>
        <taxon>Bacteria</taxon>
        <taxon>Bacillati</taxon>
        <taxon>Cyanobacteriota</taxon>
        <taxon>Cyanophyceae</taxon>
        <taxon>Synechococcales</taxon>
        <taxon>Prochlorococcaceae</taxon>
        <taxon>Prochlorococcus</taxon>
    </lineage>
</organism>
<dbReference type="STRING" id="59925.EU91_1535"/>
<dbReference type="eggNOG" id="ENOG5030RK2">
    <property type="taxonomic scope" value="Bacteria"/>
</dbReference>
<dbReference type="EMBL" id="JNAH01000008">
    <property type="protein sequence ID" value="KGF85434.1"/>
    <property type="molecule type" value="Genomic_DNA"/>
</dbReference>
<comment type="caution">
    <text evidence="1">The sequence shown here is derived from an EMBL/GenBank/DDBJ whole genome shotgun (WGS) entry which is preliminary data.</text>
</comment>
<sequence length="42" mass="4801">MGNTKQLQKLKNLNVKAEKCLTRDEAQKILIKANKAQSKINF</sequence>
<gene>
    <name evidence="1" type="ORF">EU91_1535</name>
</gene>
<protein>
    <submittedName>
        <fullName evidence="1">Uncharacterized protein</fullName>
    </submittedName>
</protein>